<accession>A0ABR0EQE0</accession>
<feature type="region of interest" description="Disordered" evidence="2">
    <location>
        <begin position="1"/>
        <end position="218"/>
    </location>
</feature>
<dbReference type="Proteomes" id="UP001305779">
    <property type="component" value="Unassembled WGS sequence"/>
</dbReference>
<feature type="compositionally biased region" description="Basic and acidic residues" evidence="2">
    <location>
        <begin position="852"/>
        <end position="880"/>
    </location>
</feature>
<dbReference type="SUPFAM" id="SSF53756">
    <property type="entry name" value="UDP-Glycosyltransferase/glycogen phosphorylase"/>
    <property type="match status" value="1"/>
</dbReference>
<dbReference type="EMBL" id="JAXOVC010000003">
    <property type="protein sequence ID" value="KAK4503799.1"/>
    <property type="molecule type" value="Genomic_DNA"/>
</dbReference>
<feature type="compositionally biased region" description="Polar residues" evidence="2">
    <location>
        <begin position="62"/>
        <end position="76"/>
    </location>
</feature>
<proteinExistence type="predicted"/>
<evidence type="ECO:0000259" key="4">
    <source>
        <dbReference type="Pfam" id="PF06722"/>
    </source>
</evidence>
<evidence type="ECO:0000256" key="2">
    <source>
        <dbReference type="SAM" id="MobiDB-lite"/>
    </source>
</evidence>
<keyword evidence="1" id="KW-0808">Transferase</keyword>
<dbReference type="PANTHER" id="PTHR48050">
    <property type="entry name" value="STEROL 3-BETA-GLUCOSYLTRANSFERASE"/>
    <property type="match status" value="1"/>
</dbReference>
<sequence length="1273" mass="140479">MSTPVENRPTSGEEDAEPTVLRDHVGGETILPAEPLPGVDFGAHLENGEEKDDAEPRRSGASYFSTTPGQTTTGDVNNAVRKSRTEPFETPEDDGLPLPSEQPAPLKKVRTAPAENGRPNTLARNSTLLRTMRRRSPQDDRFQYTFDPMSSDSESSESEDESTRGGKPQPIKRTQTADELKKQEQEQTQAKEDAKKGKSYSRFRISNEHMSTKGRVSKRDGRLNISINQTANSGYLAKALGHTIQNHLDIPNRSRARKQRQHVADHPELDPDVDLDAERIASALYSNVVRPKLNIVIMVIGSRGDIQPFLKIGKILREQYGHRVRIATHPTFRDFVEKETDLEFFSVGGDPSELMAFMVKNPGLIPSLQTIREGEIHRRRVAMGEMFEGMWRACTNTTDDENDSLNIKMMGDRAPFVADAIIANPPSMAHVHIAERLGIPLHIMFTFPYSPTQAFPHPLANIKPGKSNVDTNYVNFMSYPLVEMMTWQGLGDIVNKFRQRVLGLEPVSSLWAPGALYRMKVPYTYMWSPSLVPKPGDWGPEIDIAGFVFMDLATKFKPPQDLVDFLDAGDPPVYIGFGSIVVDDPDQFTKIIFEATKIAGVRALVNKGWGGIGQSNENTPDHIFMLENTPHDWLFPKVRAVVHHGGAGTTAIGLKCAKPTMIVPFFGDQPFWAARVAEAKAGAHEVIPWKKLTAEKMAEGIKQCLTEEAQKNVQILADGIEKEGDGAENAVKSFHRSLPLAGPHSIRCSILEDRVAVWQLKGSSLRLSALAAELLMEKGKIKTSDLRLFRACAWVDFDGPGEPISGTAGAVTDSLYNIGGGVGMVPVRVAKHMKKRAEHEKKKADIKKRKEARKEEKRQRKAGQTDEKQQQQRPPNDRQDTSNTLGSKLSADPSTPLAHELARDFHEGIKRSGAALLTMPNDLHVAIAQGFHNAPRLWGDATVRKPIRVTGFKTGCVAARKELVYGVWDGWTGLVTQPVGGFKDGDTIPAKLAGFGTGFGKGIGGFVLKNVSAVVSPPAYLGKGVIVYIKKKAEHNGPGSKAYIRKAHLIQGQKDLQALLSQSPEQIDEIRERVHYGWKVYEKVWSAANTTYNAVGANVAGKLKLRREKRRWIESGALENVDAAERALRVRQEGKNLERHFARRKREVEVAEAPRAPAMEQPERYEDSPNVLPNGRIAAHTTQTDVDGTAEQRAGDEHVERSQSESTAVATPEEHEVGSGNGHKKTAKDSMSIDGGRGHVAKVDFGKVKMEKKMNGAALGPRRSRGLSRVTTT</sequence>
<comment type="caution">
    <text evidence="5">The sequence shown here is derived from an EMBL/GenBank/DDBJ whole genome shotgun (WGS) entry which is preliminary data.</text>
</comment>
<gene>
    <name evidence="5" type="ORF">PRZ48_004714</name>
</gene>
<keyword evidence="6" id="KW-1185">Reference proteome</keyword>
<dbReference type="InterPro" id="IPR050426">
    <property type="entry name" value="Glycosyltransferase_28"/>
</dbReference>
<feature type="domain" description="Erythromycin biosynthesis protein CIII-like C-terminal" evidence="4">
    <location>
        <begin position="617"/>
        <end position="713"/>
    </location>
</feature>
<feature type="region of interest" description="Disordered" evidence="2">
    <location>
        <begin position="1253"/>
        <end position="1273"/>
    </location>
</feature>
<evidence type="ECO:0000259" key="3">
    <source>
        <dbReference type="Pfam" id="PF03033"/>
    </source>
</evidence>
<dbReference type="InterPro" id="IPR010610">
    <property type="entry name" value="EryCIII-like_C"/>
</dbReference>
<dbReference type="Pfam" id="PF03033">
    <property type="entry name" value="Glyco_transf_28"/>
    <property type="match status" value="1"/>
</dbReference>
<feature type="compositionally biased region" description="Low complexity" evidence="2">
    <location>
        <begin position="1151"/>
        <end position="1160"/>
    </location>
</feature>
<feature type="region of interest" description="Disordered" evidence="2">
    <location>
        <begin position="832"/>
        <end position="895"/>
    </location>
</feature>
<dbReference type="PANTHER" id="PTHR48050:SF5">
    <property type="entry name" value="UDP-GLUCOSE,STEROL TRANSFERASE"/>
    <property type="match status" value="1"/>
</dbReference>
<feature type="compositionally biased region" description="Polar residues" evidence="2">
    <location>
        <begin position="118"/>
        <end position="129"/>
    </location>
</feature>
<evidence type="ECO:0000313" key="5">
    <source>
        <dbReference type="EMBL" id="KAK4503799.1"/>
    </source>
</evidence>
<evidence type="ECO:0000256" key="1">
    <source>
        <dbReference type="ARBA" id="ARBA00022679"/>
    </source>
</evidence>
<feature type="compositionally biased region" description="Basic and acidic residues" evidence="2">
    <location>
        <begin position="175"/>
        <end position="196"/>
    </location>
</feature>
<evidence type="ECO:0008006" key="7">
    <source>
        <dbReference type="Google" id="ProtNLM"/>
    </source>
</evidence>
<feature type="region of interest" description="Disordered" evidence="2">
    <location>
        <begin position="1148"/>
        <end position="1238"/>
    </location>
</feature>
<feature type="compositionally biased region" description="Basic and acidic residues" evidence="2">
    <location>
        <begin position="1193"/>
        <end position="1203"/>
    </location>
</feature>
<evidence type="ECO:0000313" key="6">
    <source>
        <dbReference type="Proteomes" id="UP001305779"/>
    </source>
</evidence>
<dbReference type="InterPro" id="IPR004276">
    <property type="entry name" value="GlycoTrans_28_N"/>
</dbReference>
<name>A0ABR0EQE0_ZASCE</name>
<dbReference type="InterPro" id="IPR002213">
    <property type="entry name" value="UDP_glucos_trans"/>
</dbReference>
<protein>
    <recommendedName>
        <fullName evidence="7">Glycosyltransferase family 28 N-terminal domain-containing protein</fullName>
    </recommendedName>
</protein>
<dbReference type="Gene3D" id="3.40.50.2000">
    <property type="entry name" value="Glycogen Phosphorylase B"/>
    <property type="match status" value="2"/>
</dbReference>
<feature type="domain" description="Glycosyltransferase family 28 N-terminal" evidence="3">
    <location>
        <begin position="295"/>
        <end position="455"/>
    </location>
</feature>
<dbReference type="Pfam" id="PF06722">
    <property type="entry name" value="EryCIII-like_C"/>
    <property type="match status" value="1"/>
</dbReference>
<feature type="compositionally biased region" description="Polar residues" evidence="2">
    <location>
        <begin position="1"/>
        <end position="10"/>
    </location>
</feature>
<dbReference type="CDD" id="cd03784">
    <property type="entry name" value="GT1_Gtf-like"/>
    <property type="match status" value="1"/>
</dbReference>
<organism evidence="5 6">
    <name type="scientific">Zasmidium cellare</name>
    <name type="common">Wine cellar mold</name>
    <name type="synonym">Racodium cellare</name>
    <dbReference type="NCBI Taxonomy" id="395010"/>
    <lineage>
        <taxon>Eukaryota</taxon>
        <taxon>Fungi</taxon>
        <taxon>Dikarya</taxon>
        <taxon>Ascomycota</taxon>
        <taxon>Pezizomycotina</taxon>
        <taxon>Dothideomycetes</taxon>
        <taxon>Dothideomycetidae</taxon>
        <taxon>Mycosphaerellales</taxon>
        <taxon>Mycosphaerellaceae</taxon>
        <taxon>Zasmidium</taxon>
    </lineage>
</organism>
<reference evidence="5 6" key="1">
    <citation type="journal article" date="2023" name="G3 (Bethesda)">
        <title>A chromosome-level genome assembly of Zasmidium syzygii isolated from banana leaves.</title>
        <authorList>
            <person name="van Westerhoven A.C."/>
            <person name="Mehrabi R."/>
            <person name="Talebi R."/>
            <person name="Steentjes M.B.F."/>
            <person name="Corcolon B."/>
            <person name="Chong P.A."/>
            <person name="Kema G.H.J."/>
            <person name="Seidl M.F."/>
        </authorList>
    </citation>
    <scope>NUCLEOTIDE SEQUENCE [LARGE SCALE GENOMIC DNA]</scope>
    <source>
        <strain evidence="5 6">P124</strain>
    </source>
</reference>
<feature type="compositionally biased region" description="Basic and acidic residues" evidence="2">
    <location>
        <begin position="205"/>
        <end position="218"/>
    </location>
</feature>